<feature type="domain" description="MROH2B-like HEAT-repeats" evidence="1">
    <location>
        <begin position="23"/>
        <end position="90"/>
    </location>
</feature>
<name>V8NK71_OPHHA</name>
<dbReference type="EMBL" id="AZIM01003288">
    <property type="protein sequence ID" value="ETE62381.1"/>
    <property type="molecule type" value="Genomic_DNA"/>
</dbReference>
<comment type="caution">
    <text evidence="2">The sequence shown here is derived from an EMBL/GenBank/DDBJ whole genome shotgun (WGS) entry which is preliminary data.</text>
</comment>
<dbReference type="PANTHER" id="PTHR23120:SF0">
    <property type="entry name" value="MAESTRO HEAT-LIKE REPEAT FAMILY MEMBER 1"/>
    <property type="match status" value="1"/>
</dbReference>
<keyword evidence="3" id="KW-1185">Reference proteome</keyword>
<protein>
    <submittedName>
        <fullName evidence="2">HEAT repeat-containing protein 7A</fullName>
    </submittedName>
</protein>
<evidence type="ECO:0000313" key="2">
    <source>
        <dbReference type="EMBL" id="ETE62381.1"/>
    </source>
</evidence>
<organism evidence="2 3">
    <name type="scientific">Ophiophagus hannah</name>
    <name type="common">King cobra</name>
    <name type="synonym">Naja hannah</name>
    <dbReference type="NCBI Taxonomy" id="8665"/>
    <lineage>
        <taxon>Eukaryota</taxon>
        <taxon>Metazoa</taxon>
        <taxon>Chordata</taxon>
        <taxon>Craniata</taxon>
        <taxon>Vertebrata</taxon>
        <taxon>Euteleostomi</taxon>
        <taxon>Lepidosauria</taxon>
        <taxon>Squamata</taxon>
        <taxon>Bifurcata</taxon>
        <taxon>Unidentata</taxon>
        <taxon>Episquamata</taxon>
        <taxon>Toxicofera</taxon>
        <taxon>Serpentes</taxon>
        <taxon>Colubroidea</taxon>
        <taxon>Elapidae</taxon>
        <taxon>Elapinae</taxon>
        <taxon>Ophiophagus</taxon>
    </lineage>
</organism>
<dbReference type="PANTHER" id="PTHR23120">
    <property type="entry name" value="MAESTRO-RELATED HEAT DOMAIN-CONTAINING"/>
    <property type="match status" value="1"/>
</dbReference>
<dbReference type="Proteomes" id="UP000018936">
    <property type="component" value="Unassembled WGS sequence"/>
</dbReference>
<dbReference type="AlphaFoldDB" id="V8NK71"/>
<dbReference type="InterPro" id="IPR055408">
    <property type="entry name" value="HEAT_MROH2B-like"/>
</dbReference>
<evidence type="ECO:0000259" key="1">
    <source>
        <dbReference type="Pfam" id="PF23210"/>
    </source>
</evidence>
<feature type="non-terminal residue" evidence="2">
    <location>
        <position position="1"/>
    </location>
</feature>
<dbReference type="InterPro" id="IPR045206">
    <property type="entry name" value="Maestro_heat-like_prot"/>
</dbReference>
<dbReference type="GO" id="GO:0005737">
    <property type="term" value="C:cytoplasm"/>
    <property type="evidence" value="ECO:0007669"/>
    <property type="project" value="TreeGrafter"/>
</dbReference>
<proteinExistence type="predicted"/>
<gene>
    <name evidence="2" type="primary">HEATR7A</name>
    <name evidence="2" type="ORF">L345_11860</name>
</gene>
<dbReference type="Pfam" id="PF23210">
    <property type="entry name" value="HEAT_Maestro_2"/>
    <property type="match status" value="1"/>
</dbReference>
<reference evidence="2 3" key="1">
    <citation type="journal article" date="2013" name="Proc. Natl. Acad. Sci. U.S.A.">
        <title>The king cobra genome reveals dynamic gene evolution and adaptation in the snake venom system.</title>
        <authorList>
            <person name="Vonk F.J."/>
            <person name="Casewell N.R."/>
            <person name="Henkel C.V."/>
            <person name="Heimberg A.M."/>
            <person name="Jansen H.J."/>
            <person name="McCleary R.J."/>
            <person name="Kerkkamp H.M."/>
            <person name="Vos R.A."/>
            <person name="Guerreiro I."/>
            <person name="Calvete J.J."/>
            <person name="Wuster W."/>
            <person name="Woods A.E."/>
            <person name="Logan J.M."/>
            <person name="Harrison R.A."/>
            <person name="Castoe T.A."/>
            <person name="de Koning A.P."/>
            <person name="Pollock D.D."/>
            <person name="Yandell M."/>
            <person name="Calderon D."/>
            <person name="Renjifo C."/>
            <person name="Currier R.B."/>
            <person name="Salgado D."/>
            <person name="Pla D."/>
            <person name="Sanz L."/>
            <person name="Hyder A.S."/>
            <person name="Ribeiro J.M."/>
            <person name="Arntzen J.W."/>
            <person name="van den Thillart G.E."/>
            <person name="Boetzer M."/>
            <person name="Pirovano W."/>
            <person name="Dirks R.P."/>
            <person name="Spaink H.P."/>
            <person name="Duboule D."/>
            <person name="McGlinn E."/>
            <person name="Kini R.M."/>
            <person name="Richardson M.K."/>
        </authorList>
    </citation>
    <scope>NUCLEOTIDE SEQUENCE</scope>
    <source>
        <tissue evidence="2">Blood</tissue>
    </source>
</reference>
<evidence type="ECO:0000313" key="3">
    <source>
        <dbReference type="Proteomes" id="UP000018936"/>
    </source>
</evidence>
<dbReference type="OrthoDB" id="1884734at2759"/>
<feature type="non-terminal residue" evidence="2">
    <location>
        <position position="90"/>
    </location>
</feature>
<sequence>MGGGRLVPLLAPQGRLLLLLRPQDATLKLCLIRSICLISQAICHSAQSGDFSFSRKAEVVAQMLEFIKAEPPDALRSAIRQRAMTACMYL</sequence>
<accession>V8NK71</accession>